<dbReference type="RefSeq" id="WP_422863416.1">
    <property type="nucleotide sequence ID" value="NZ_JAMSKV010000003.1"/>
</dbReference>
<dbReference type="InterPro" id="IPR024507">
    <property type="entry name" value="AtzH-like"/>
</dbReference>
<comment type="caution">
    <text evidence="1">The sequence shown here is derived from an EMBL/GenBank/DDBJ whole genome shotgun (WGS) entry which is preliminary data.</text>
</comment>
<dbReference type="EMBL" id="JAMSKV010000003">
    <property type="protein sequence ID" value="MCQ8277917.1"/>
    <property type="molecule type" value="Genomic_DNA"/>
</dbReference>
<keyword evidence="2" id="KW-1185">Reference proteome</keyword>
<gene>
    <name evidence="1" type="primary">hpxZ</name>
    <name evidence="1" type="ORF">NFI95_05590</name>
</gene>
<dbReference type="SUPFAM" id="SSF54427">
    <property type="entry name" value="NTF2-like"/>
    <property type="match status" value="1"/>
</dbReference>
<evidence type="ECO:0000313" key="2">
    <source>
        <dbReference type="Proteomes" id="UP001524587"/>
    </source>
</evidence>
<protein>
    <submittedName>
        <fullName evidence="1">Oxalurate catabolism protein HpxZ</fullName>
    </submittedName>
</protein>
<sequence>MRIDDPEVLREVEEALDRYERALMANDLAALDALFWNAPQTRRFGATENLYGFESIAVFRRARPNGAPQRVVLRRSITTFGHDAASADIEFQPIGSERIGRQTQCWIRTDEGWRIASAHVSLMV</sequence>
<dbReference type="Gene3D" id="3.10.450.50">
    <property type="match status" value="1"/>
</dbReference>
<proteinExistence type="predicted"/>
<dbReference type="Pfam" id="PF11533">
    <property type="entry name" value="AtzH-like"/>
    <property type="match status" value="1"/>
</dbReference>
<name>A0ABT1W4V8_9PROT</name>
<reference evidence="1 2" key="1">
    <citation type="submission" date="2022-06" db="EMBL/GenBank/DDBJ databases">
        <title>Endosaccharibacter gen. nov., sp. nov., endophytic bacteria isolated from sugarcane.</title>
        <authorList>
            <person name="Pitiwittayakul N."/>
            <person name="Yukphan P."/>
            <person name="Charoenyingcharoen P."/>
            <person name="Tanasupawat S."/>
        </authorList>
    </citation>
    <scope>NUCLEOTIDE SEQUENCE [LARGE SCALE GENOMIC DNA]</scope>
    <source>
        <strain evidence="1 2">KSS8</strain>
    </source>
</reference>
<dbReference type="NCBIfam" id="NF033625">
    <property type="entry name" value="HpxZ"/>
    <property type="match status" value="1"/>
</dbReference>
<dbReference type="InterPro" id="IPR032710">
    <property type="entry name" value="NTF2-like_dom_sf"/>
</dbReference>
<evidence type="ECO:0000313" key="1">
    <source>
        <dbReference type="EMBL" id="MCQ8277917.1"/>
    </source>
</evidence>
<dbReference type="Proteomes" id="UP001524587">
    <property type="component" value="Unassembled WGS sequence"/>
</dbReference>
<organism evidence="1 2">
    <name type="scientific">Endosaccharibacter trunci</name>
    <dbReference type="NCBI Taxonomy" id="2812733"/>
    <lineage>
        <taxon>Bacteria</taxon>
        <taxon>Pseudomonadati</taxon>
        <taxon>Pseudomonadota</taxon>
        <taxon>Alphaproteobacteria</taxon>
        <taxon>Acetobacterales</taxon>
        <taxon>Acetobacteraceae</taxon>
        <taxon>Endosaccharibacter</taxon>
    </lineage>
</organism>
<accession>A0ABT1W4V8</accession>